<dbReference type="Proteomes" id="UP001059380">
    <property type="component" value="Chromosome"/>
</dbReference>
<dbReference type="KEGG" id="orp:MOP44_19930"/>
<accession>A0A9J7BM29</accession>
<keyword evidence="3" id="KW-1185">Reference proteome</keyword>
<feature type="transmembrane region" description="Helical" evidence="1">
    <location>
        <begin position="36"/>
        <end position="54"/>
    </location>
</feature>
<evidence type="ECO:0000313" key="3">
    <source>
        <dbReference type="Proteomes" id="UP001059380"/>
    </source>
</evidence>
<keyword evidence="1" id="KW-0472">Membrane</keyword>
<keyword evidence="1" id="KW-0812">Transmembrane</keyword>
<organism evidence="2 3">
    <name type="scientific">Occallatibacter riparius</name>
    <dbReference type="NCBI Taxonomy" id="1002689"/>
    <lineage>
        <taxon>Bacteria</taxon>
        <taxon>Pseudomonadati</taxon>
        <taxon>Acidobacteriota</taxon>
        <taxon>Terriglobia</taxon>
        <taxon>Terriglobales</taxon>
        <taxon>Acidobacteriaceae</taxon>
        <taxon>Occallatibacter</taxon>
    </lineage>
</organism>
<name>A0A9J7BM29_9BACT</name>
<dbReference type="EMBL" id="CP093313">
    <property type="protein sequence ID" value="UWZ82826.1"/>
    <property type="molecule type" value="Genomic_DNA"/>
</dbReference>
<evidence type="ECO:0008006" key="4">
    <source>
        <dbReference type="Google" id="ProtNLM"/>
    </source>
</evidence>
<evidence type="ECO:0000256" key="1">
    <source>
        <dbReference type="SAM" id="Phobius"/>
    </source>
</evidence>
<dbReference type="RefSeq" id="WP_260792076.1">
    <property type="nucleotide sequence ID" value="NZ_CP093313.1"/>
</dbReference>
<sequence length="350" mass="38397">MGIFLVLGMVGIIGAAAREAQVPTGMPVSAARRRRGYVAMTATFVFLALVILLGDRWWKADAASYSGNIYKPLNMQPTLEHGNLLDLKISHGGWLSQRQLDDFIPDHNHLMHLYMIRWPQMDFVFHLHPEPIGTGEFQLALPDLPAGEYHLYADVVHADGFPETLVAETSLPLVSGRALAGDDAEGQANPVENSAALAANRTLHEERFKLSDGYTMVWSMPAAIAPQVPETFSFELLDPTGKPPSDMDLYMGMQGHAAFVKTDGTVFAHIHPTGTVAMAAYMMANPATPSLDSKQMPDMPGMDRTETSLPNSVSFPYGFPNAGRYRIFVQMKHGDKVETGIFDVDVPQAR</sequence>
<reference evidence="2" key="1">
    <citation type="submission" date="2021-04" db="EMBL/GenBank/DDBJ databases">
        <title>Phylogenetic analysis of Acidobacteriaceae.</title>
        <authorList>
            <person name="Qiu L."/>
            <person name="Zhang Q."/>
        </authorList>
    </citation>
    <scope>NUCLEOTIDE SEQUENCE</scope>
    <source>
        <strain evidence="2">DSM 25168</strain>
    </source>
</reference>
<gene>
    <name evidence="2" type="ORF">MOP44_19930</name>
</gene>
<dbReference type="AlphaFoldDB" id="A0A9J7BM29"/>
<proteinExistence type="predicted"/>
<keyword evidence="1" id="KW-1133">Transmembrane helix</keyword>
<protein>
    <recommendedName>
        <fullName evidence="4">Secreted protein</fullName>
    </recommendedName>
</protein>
<evidence type="ECO:0000313" key="2">
    <source>
        <dbReference type="EMBL" id="UWZ82826.1"/>
    </source>
</evidence>